<sequence length="577" mass="60436">MAEYAAALEAFKRVTALAIEHHAALDTAARLMHAHAWVGGGATAFTTDLAGHRTRLQSSLSAAMRALGDAVVRHGGPNLTIPAMTTAPTGANAPAGTFRGIDPHAMTTLISALDHAGHALASAGARLASELTAHGLSSQPGHTLGQVAGWSVESGRDLRQRLSRIQRSVPWSALPAGLAAYDLFGAHEPGSGQVRQLLNQVAAGDASAVRALLAVQESGQDTSLAARVNAWWHAVPEGHRLTTLPGFGNLNGLPAAIRDQANRHWLSTEKARLTTELEEFDHPTDLGRWEKIANQLRRLELIEQELQPQPGYPKPLLLAVDLTGNGRLIISWGDPDTADITVTNVSGLTSGLDAAHGDLERARALWRQAAVTGGGKSIASITWLGYDAPQIDPGLFDPAKSVAFQGAATKGGAALASFTDGLRASHHPSSTARSVVIGHSYGSLTSGHAATLRPGRLADDLILLGSPGVGVNHASELGLAPGHVWVGEAGGDPVATLGSFGADPGDDAFGAQRFPVGREVYTAAHSSYWDADSASLRNMGRLINGEFDQLTSPPPRDDQPQLLMPEFDPALAPKLNR</sequence>
<dbReference type="RefSeq" id="WP_184960203.1">
    <property type="nucleotide sequence ID" value="NZ_JACHIN010000002.1"/>
</dbReference>
<feature type="region of interest" description="Disordered" evidence="1">
    <location>
        <begin position="546"/>
        <end position="577"/>
    </location>
</feature>
<dbReference type="InterPro" id="IPR029058">
    <property type="entry name" value="AB_hydrolase_fold"/>
</dbReference>
<proteinExistence type="predicted"/>
<evidence type="ECO:0000256" key="1">
    <source>
        <dbReference type="SAM" id="MobiDB-lite"/>
    </source>
</evidence>
<accession>A0A7W7ZZM6</accession>
<evidence type="ECO:0000259" key="2">
    <source>
        <dbReference type="Pfam" id="PF06259"/>
    </source>
</evidence>
<evidence type="ECO:0000313" key="4">
    <source>
        <dbReference type="Proteomes" id="UP000568380"/>
    </source>
</evidence>
<dbReference type="InterPro" id="IPR010427">
    <property type="entry name" value="DUF1023"/>
</dbReference>
<dbReference type="AlphaFoldDB" id="A0A7W7ZZM6"/>
<reference evidence="3 4" key="1">
    <citation type="submission" date="2020-08" db="EMBL/GenBank/DDBJ databases">
        <title>Genomic Encyclopedia of Type Strains, Phase IV (KMG-IV): sequencing the most valuable type-strain genomes for metagenomic binning, comparative biology and taxonomic classification.</title>
        <authorList>
            <person name="Goeker M."/>
        </authorList>
    </citation>
    <scope>NUCLEOTIDE SEQUENCE [LARGE SCALE GENOMIC DNA]</scope>
    <source>
        <strain evidence="3 4">DSM 45385</strain>
    </source>
</reference>
<dbReference type="SUPFAM" id="SSF53474">
    <property type="entry name" value="alpha/beta-Hydrolases"/>
    <property type="match status" value="1"/>
</dbReference>
<feature type="domain" description="DUF1023" evidence="2">
    <location>
        <begin position="324"/>
        <end position="500"/>
    </location>
</feature>
<comment type="caution">
    <text evidence="3">The sequence shown here is derived from an EMBL/GenBank/DDBJ whole genome shotgun (WGS) entry which is preliminary data.</text>
</comment>
<evidence type="ECO:0000313" key="3">
    <source>
        <dbReference type="EMBL" id="MBB5076679.1"/>
    </source>
</evidence>
<gene>
    <name evidence="3" type="ORF">HNR40_002143</name>
</gene>
<protein>
    <recommendedName>
        <fullName evidence="2">DUF1023 domain-containing protein</fullName>
    </recommendedName>
</protein>
<keyword evidence="4" id="KW-1185">Reference proteome</keyword>
<name>A0A7W7ZZM6_9ACTN</name>
<organism evidence="3 4">
    <name type="scientific">Nonomuraea endophytica</name>
    <dbReference type="NCBI Taxonomy" id="714136"/>
    <lineage>
        <taxon>Bacteria</taxon>
        <taxon>Bacillati</taxon>
        <taxon>Actinomycetota</taxon>
        <taxon>Actinomycetes</taxon>
        <taxon>Streptosporangiales</taxon>
        <taxon>Streptosporangiaceae</taxon>
        <taxon>Nonomuraea</taxon>
    </lineage>
</organism>
<dbReference type="EMBL" id="JACHIN010000002">
    <property type="protein sequence ID" value="MBB5076679.1"/>
    <property type="molecule type" value="Genomic_DNA"/>
</dbReference>
<dbReference type="Proteomes" id="UP000568380">
    <property type="component" value="Unassembled WGS sequence"/>
</dbReference>
<dbReference type="Pfam" id="PF06259">
    <property type="entry name" value="Abhydrolase_8"/>
    <property type="match status" value="1"/>
</dbReference>